<accession>A0A6J5N8S2</accession>
<dbReference type="EMBL" id="LR796908">
    <property type="protein sequence ID" value="CAB4174088.1"/>
    <property type="molecule type" value="Genomic_DNA"/>
</dbReference>
<evidence type="ECO:0000313" key="1">
    <source>
        <dbReference type="EMBL" id="CAB4154416.1"/>
    </source>
</evidence>
<sequence>MDARFINAFTDPAQVNILGYVVYPFCLKYRVRLHAIGSPFVQPGEYTAGAMLAAIKTCAESPIDDITAKDKLILKRWNKDPETFYKTMADFRVYMLEGHWPKFWEKTESQRASGVGMPWALNMVANLIANGIEERRAWEMPECQAVWLSTAFAGLKGVDVNILTTEEEEAMAAFTTSQE</sequence>
<dbReference type="EMBL" id="LR797189">
    <property type="protein sequence ID" value="CAB4192323.1"/>
    <property type="molecule type" value="Genomic_DNA"/>
</dbReference>
<dbReference type="EMBL" id="LR796621">
    <property type="protein sequence ID" value="CAB4154416.1"/>
    <property type="molecule type" value="Genomic_DNA"/>
</dbReference>
<name>A0A6J5N8S2_9CAUD</name>
<organism evidence="1">
    <name type="scientific">uncultured Caudovirales phage</name>
    <dbReference type="NCBI Taxonomy" id="2100421"/>
    <lineage>
        <taxon>Viruses</taxon>
        <taxon>Duplodnaviria</taxon>
        <taxon>Heunggongvirae</taxon>
        <taxon>Uroviricota</taxon>
        <taxon>Caudoviricetes</taxon>
        <taxon>Peduoviridae</taxon>
        <taxon>Maltschvirus</taxon>
        <taxon>Maltschvirus maltsch</taxon>
    </lineage>
</organism>
<proteinExistence type="predicted"/>
<reference evidence="1" key="1">
    <citation type="submission" date="2020-04" db="EMBL/GenBank/DDBJ databases">
        <authorList>
            <person name="Chiriac C."/>
            <person name="Salcher M."/>
            <person name="Ghai R."/>
            <person name="Kavagutti S V."/>
        </authorList>
    </citation>
    <scope>NUCLEOTIDE SEQUENCE</scope>
</reference>
<gene>
    <name evidence="3" type="ORF">UFOVP1232_18</name>
    <name evidence="4" type="ORF">UFOVP1572_43</name>
    <name evidence="1" type="ORF">UFOVP644_4</name>
    <name evidence="2" type="ORF">UFOVP958_26</name>
</gene>
<evidence type="ECO:0000313" key="3">
    <source>
        <dbReference type="EMBL" id="CAB4192323.1"/>
    </source>
</evidence>
<evidence type="ECO:0000313" key="4">
    <source>
        <dbReference type="EMBL" id="CAB5230625.1"/>
    </source>
</evidence>
<protein>
    <submittedName>
        <fullName evidence="1">Uncharacterized protein</fullName>
    </submittedName>
</protein>
<evidence type="ECO:0000313" key="2">
    <source>
        <dbReference type="EMBL" id="CAB4174088.1"/>
    </source>
</evidence>
<dbReference type="EMBL" id="LR798421">
    <property type="protein sequence ID" value="CAB5230625.1"/>
    <property type="molecule type" value="Genomic_DNA"/>
</dbReference>